<evidence type="ECO:0000256" key="1">
    <source>
        <dbReference type="ARBA" id="ARBA00006754"/>
    </source>
</evidence>
<reference evidence="4 5" key="1">
    <citation type="journal article" date="2019" name="Int. J. Syst. Evol. Microbiol.">
        <title>The Global Catalogue of Microorganisms (GCM) 10K type strain sequencing project: providing services to taxonomists for standard genome sequencing and annotation.</title>
        <authorList>
            <consortium name="The Broad Institute Genomics Platform"/>
            <consortium name="The Broad Institute Genome Sequencing Center for Infectious Disease"/>
            <person name="Wu L."/>
            <person name="Ma J."/>
        </authorList>
    </citation>
    <scope>NUCLEOTIDE SEQUENCE [LARGE SCALE GENOMIC DNA]</scope>
    <source>
        <strain evidence="4 5">JCM 14307</strain>
    </source>
</reference>
<name>A0ABN2IV97_9ACTN</name>
<evidence type="ECO:0000259" key="3">
    <source>
        <dbReference type="Pfam" id="PF17853"/>
    </source>
</evidence>
<comment type="similarity">
    <text evidence="1">Belongs to the CdaR family.</text>
</comment>
<feature type="domain" description="PucR C-terminal helix-turn-helix" evidence="2">
    <location>
        <begin position="336"/>
        <end position="393"/>
    </location>
</feature>
<dbReference type="PANTHER" id="PTHR33744:SF17">
    <property type="entry name" value="CONSERVED PROTEIN"/>
    <property type="match status" value="1"/>
</dbReference>
<gene>
    <name evidence="4" type="ORF">GCM10009745_70960</name>
</gene>
<dbReference type="Gene3D" id="1.10.10.2840">
    <property type="entry name" value="PucR C-terminal helix-turn-helix domain"/>
    <property type="match status" value="1"/>
</dbReference>
<sequence length="401" mass="43441">MSDELQRVVDSLAGRLGRSVAVDDTSFRLLAYSAQVGAIDDMRARVILTREAPPEGLAWLRRFRLGQASGPVHLPSDAELGLLPRVAIPVRHQGVQFGYLWLIDTDGSLAADDLTAATTAADEAGEVLFRERVIDELRDARVGELVRDLLSPDAATQQMAADGLIEGGFSASRGGVVAIVVQPLPVAGQEVDEGDRLALSAALHSIRNTLPPRECLILVRPHHVVLILPQSTYERFPRVAHDLRTAAEARLGVSDRWRAVVSGVGRKTQRLAEAKMSYGQALAAIRVADVVPAFRPVASHDALGIYGLLASQPADQLHALDVLPAIDALQSPDPALLVTAELFLDRAGDARLVAEQLDLHRTSVYHRLRRIEQLTGFDLSDGEQRLVLHLGIKVARLLGRV</sequence>
<accession>A0ABN2IV97</accession>
<feature type="domain" description="CdaR GGDEF-like" evidence="3">
    <location>
        <begin position="174"/>
        <end position="287"/>
    </location>
</feature>
<comment type="caution">
    <text evidence="4">The sequence shown here is derived from an EMBL/GenBank/DDBJ whole genome shotgun (WGS) entry which is preliminary data.</text>
</comment>
<dbReference type="InterPro" id="IPR025736">
    <property type="entry name" value="PucR_C-HTH_dom"/>
</dbReference>
<dbReference type="Pfam" id="PF17853">
    <property type="entry name" value="GGDEF_2"/>
    <property type="match status" value="1"/>
</dbReference>
<evidence type="ECO:0000313" key="4">
    <source>
        <dbReference type="EMBL" id="GAA1712549.1"/>
    </source>
</evidence>
<dbReference type="RefSeq" id="WP_344162273.1">
    <property type="nucleotide sequence ID" value="NZ_BAAANF010000023.1"/>
</dbReference>
<organism evidence="4 5">
    <name type="scientific">Kribbella yunnanensis</name>
    <dbReference type="NCBI Taxonomy" id="190194"/>
    <lineage>
        <taxon>Bacteria</taxon>
        <taxon>Bacillati</taxon>
        <taxon>Actinomycetota</taxon>
        <taxon>Actinomycetes</taxon>
        <taxon>Propionibacteriales</taxon>
        <taxon>Kribbellaceae</taxon>
        <taxon>Kribbella</taxon>
    </lineage>
</organism>
<dbReference type="Pfam" id="PF13556">
    <property type="entry name" value="HTH_30"/>
    <property type="match status" value="1"/>
</dbReference>
<proteinExistence type="inferred from homology"/>
<dbReference type="Proteomes" id="UP001500280">
    <property type="component" value="Unassembled WGS sequence"/>
</dbReference>
<dbReference type="PANTHER" id="PTHR33744">
    <property type="entry name" value="CARBOHYDRATE DIACID REGULATOR"/>
    <property type="match status" value="1"/>
</dbReference>
<protein>
    <submittedName>
        <fullName evidence="4">Helix-turn-helix domain-containing protein</fullName>
    </submittedName>
</protein>
<dbReference type="InterPro" id="IPR041522">
    <property type="entry name" value="CdaR_GGDEF"/>
</dbReference>
<evidence type="ECO:0000259" key="2">
    <source>
        <dbReference type="Pfam" id="PF13556"/>
    </source>
</evidence>
<keyword evidence="5" id="KW-1185">Reference proteome</keyword>
<dbReference type="InterPro" id="IPR042070">
    <property type="entry name" value="PucR_C-HTH_sf"/>
</dbReference>
<evidence type="ECO:0000313" key="5">
    <source>
        <dbReference type="Proteomes" id="UP001500280"/>
    </source>
</evidence>
<dbReference type="InterPro" id="IPR051448">
    <property type="entry name" value="CdaR-like_regulators"/>
</dbReference>
<dbReference type="EMBL" id="BAAANF010000023">
    <property type="protein sequence ID" value="GAA1712549.1"/>
    <property type="molecule type" value="Genomic_DNA"/>
</dbReference>